<dbReference type="Pfam" id="PF00512">
    <property type="entry name" value="HisKA"/>
    <property type="match status" value="1"/>
</dbReference>
<evidence type="ECO:0000259" key="11">
    <source>
        <dbReference type="PROSITE" id="PS50109"/>
    </source>
</evidence>
<dbReference type="InterPro" id="IPR036890">
    <property type="entry name" value="HATPase_C_sf"/>
</dbReference>
<feature type="region of interest" description="Disordered" evidence="9">
    <location>
        <begin position="157"/>
        <end position="199"/>
    </location>
</feature>
<dbReference type="SUPFAM" id="SSF55785">
    <property type="entry name" value="PYP-like sensor domain (PAS domain)"/>
    <property type="match status" value="1"/>
</dbReference>
<organism evidence="12 13">
    <name type="scientific">Nitratidesulfovibrio liaohensis</name>
    <dbReference type="NCBI Taxonomy" id="2604158"/>
    <lineage>
        <taxon>Bacteria</taxon>
        <taxon>Pseudomonadati</taxon>
        <taxon>Thermodesulfobacteriota</taxon>
        <taxon>Desulfovibrionia</taxon>
        <taxon>Desulfovibrionales</taxon>
        <taxon>Desulfovibrionaceae</taxon>
        <taxon>Nitratidesulfovibrio</taxon>
    </lineage>
</organism>
<feature type="transmembrane region" description="Helical" evidence="10">
    <location>
        <begin position="12"/>
        <end position="29"/>
    </location>
</feature>
<keyword evidence="6" id="KW-0418">Kinase</keyword>
<keyword evidence="3" id="KW-0597">Phosphoprotein</keyword>
<dbReference type="SUPFAM" id="SSF55874">
    <property type="entry name" value="ATPase domain of HSP90 chaperone/DNA topoisomerase II/histidine kinase"/>
    <property type="match status" value="1"/>
</dbReference>
<feature type="region of interest" description="Disordered" evidence="9">
    <location>
        <begin position="657"/>
        <end position="707"/>
    </location>
</feature>
<keyword evidence="10" id="KW-0812">Transmembrane</keyword>
<dbReference type="InterPro" id="IPR004358">
    <property type="entry name" value="Sig_transdc_His_kin-like_C"/>
</dbReference>
<dbReference type="CDD" id="cd00075">
    <property type="entry name" value="HATPase"/>
    <property type="match status" value="1"/>
</dbReference>
<evidence type="ECO:0000256" key="9">
    <source>
        <dbReference type="SAM" id="MobiDB-lite"/>
    </source>
</evidence>
<dbReference type="InterPro" id="IPR036097">
    <property type="entry name" value="HisK_dim/P_sf"/>
</dbReference>
<accession>A0ABY9R208</accession>
<dbReference type="Gene3D" id="3.30.450.20">
    <property type="entry name" value="PAS domain"/>
    <property type="match status" value="1"/>
</dbReference>
<dbReference type="SMART" id="SM00388">
    <property type="entry name" value="HisKA"/>
    <property type="match status" value="1"/>
</dbReference>
<dbReference type="InterPro" id="IPR013656">
    <property type="entry name" value="PAS_4"/>
</dbReference>
<proteinExistence type="predicted"/>
<dbReference type="CDD" id="cd00082">
    <property type="entry name" value="HisKA"/>
    <property type="match status" value="1"/>
</dbReference>
<evidence type="ECO:0000313" key="12">
    <source>
        <dbReference type="EMBL" id="WMW65801.1"/>
    </source>
</evidence>
<evidence type="ECO:0000256" key="3">
    <source>
        <dbReference type="ARBA" id="ARBA00022553"/>
    </source>
</evidence>
<feature type="transmembrane region" description="Helical" evidence="10">
    <location>
        <begin position="231"/>
        <end position="253"/>
    </location>
</feature>
<keyword evidence="7 12" id="KW-0067">ATP-binding</keyword>
<comment type="catalytic activity">
    <reaction evidence="1">
        <text>ATP + protein L-histidine = ADP + protein N-phospho-L-histidine.</text>
        <dbReference type="EC" id="2.7.13.3"/>
    </reaction>
</comment>
<evidence type="ECO:0000313" key="13">
    <source>
        <dbReference type="Proteomes" id="UP001180616"/>
    </source>
</evidence>
<evidence type="ECO:0000256" key="4">
    <source>
        <dbReference type="ARBA" id="ARBA00022679"/>
    </source>
</evidence>
<keyword evidence="8" id="KW-0902">Two-component regulatory system</keyword>
<dbReference type="Pfam" id="PF08448">
    <property type="entry name" value="PAS_4"/>
    <property type="match status" value="1"/>
</dbReference>
<evidence type="ECO:0000256" key="1">
    <source>
        <dbReference type="ARBA" id="ARBA00000085"/>
    </source>
</evidence>
<reference evidence="12" key="1">
    <citation type="submission" date="2023-09" db="EMBL/GenBank/DDBJ databases">
        <authorList>
            <consortium name="CW5 consortium"/>
            <person name="Lu C.-W."/>
        </authorList>
    </citation>
    <scope>NUCLEOTIDE SEQUENCE</scope>
    <source>
        <strain evidence="12">KPS</strain>
    </source>
</reference>
<evidence type="ECO:0000256" key="2">
    <source>
        <dbReference type="ARBA" id="ARBA00012438"/>
    </source>
</evidence>
<dbReference type="PANTHER" id="PTHR43065:SF10">
    <property type="entry name" value="PEROXIDE STRESS-ACTIVATED HISTIDINE KINASE MAK3"/>
    <property type="match status" value="1"/>
</dbReference>
<dbReference type="InterPro" id="IPR005467">
    <property type="entry name" value="His_kinase_dom"/>
</dbReference>
<dbReference type="PROSITE" id="PS50109">
    <property type="entry name" value="HIS_KIN"/>
    <property type="match status" value="1"/>
</dbReference>
<keyword evidence="4" id="KW-0808">Transferase</keyword>
<evidence type="ECO:0000256" key="7">
    <source>
        <dbReference type="ARBA" id="ARBA00022840"/>
    </source>
</evidence>
<dbReference type="Pfam" id="PF02518">
    <property type="entry name" value="HATPase_c"/>
    <property type="match status" value="1"/>
</dbReference>
<keyword evidence="13" id="KW-1185">Reference proteome</keyword>
<dbReference type="InterPro" id="IPR003594">
    <property type="entry name" value="HATPase_dom"/>
</dbReference>
<evidence type="ECO:0000256" key="5">
    <source>
        <dbReference type="ARBA" id="ARBA00022741"/>
    </source>
</evidence>
<dbReference type="InterPro" id="IPR003661">
    <property type="entry name" value="HisK_dim/P_dom"/>
</dbReference>
<dbReference type="SMART" id="SM00387">
    <property type="entry name" value="HATPase_c"/>
    <property type="match status" value="1"/>
</dbReference>
<dbReference type="PRINTS" id="PR00344">
    <property type="entry name" value="BCTRLSENSOR"/>
</dbReference>
<dbReference type="Gene3D" id="1.10.287.130">
    <property type="match status" value="1"/>
</dbReference>
<keyword evidence="10" id="KW-0472">Membrane</keyword>
<protein>
    <recommendedName>
        <fullName evidence="2">histidine kinase</fullName>
        <ecNumber evidence="2">2.7.13.3</ecNumber>
    </recommendedName>
</protein>
<evidence type="ECO:0000256" key="6">
    <source>
        <dbReference type="ARBA" id="ARBA00022777"/>
    </source>
</evidence>
<dbReference type="RefSeq" id="WP_309541753.1">
    <property type="nucleotide sequence ID" value="NZ_CP133659.1"/>
</dbReference>
<feature type="domain" description="Histidine kinase" evidence="11">
    <location>
        <begin position="392"/>
        <end position="605"/>
    </location>
</feature>
<dbReference type="EMBL" id="CP133659">
    <property type="protein sequence ID" value="WMW65801.1"/>
    <property type="molecule type" value="Genomic_DNA"/>
</dbReference>
<feature type="compositionally biased region" description="Polar residues" evidence="9">
    <location>
        <begin position="686"/>
        <end position="697"/>
    </location>
</feature>
<keyword evidence="10" id="KW-1133">Transmembrane helix</keyword>
<sequence>MDIADKNTERSTLIIAVMALVTIGLSLIVSTGQTLNRQEEAGTQHLILTARSVLQAVETSLRRGLFMRPNGPGLFSPGTAELFRELEQSGDVLFVGIIDRQGGRVLTSRPTQEAGGTLVFPPEALQDLAQKGEWHGRATFGKLSAYVYGKRILPRSHTLMHDPEPGDGEQARPEAGSDGGQAHAPSSSSSSGSFGQGDFATDDPNQLPTFLVVGLDMAKHLAVYRGFRQNALFQAAYILAAAVFIWVLTMSFLKRREQAGRAAVLERFQARLVDNLPDGLLTITQDNVVRAANPAAHDILKARDGSLAGTDVAELPPEIAGCIAGPDSGATPGWTNRTVDGAHLEILTLPIRESDEEHDRLVIIRDRTQIRELEKSLSEAEKLAAVGTLAAGVAHEIRNPLSALRGFAQYFAKKLAGKQPDENYAQTMVREADRLNRVITDLLYLARPRAIEPREVSLGQLAAELESLVRFDAGKLGVHMRTSLGPDLVMADEDALKQALLNLVLNSLDALSQCPQPAGGGGREVHISSMASDGGVWVFVRDTGPGMSREQREQAFEPFYTTKKKGTGLGLALVHKTMRDHGGRAQIDSEVGRGTTVALFFPGAGHVARAGGQGASASGGGAMEDAGIPQGGDPLDHGADIPAGNCPGAAAFDMAKANREGRDEGQGGAPRNETGYEHAAPVHATPGQSMADQSATDTVIDITEDKR</sequence>
<dbReference type="SUPFAM" id="SSF47384">
    <property type="entry name" value="Homodimeric domain of signal transducing histidine kinase"/>
    <property type="match status" value="1"/>
</dbReference>
<dbReference type="Proteomes" id="UP001180616">
    <property type="component" value="Chromosome"/>
</dbReference>
<dbReference type="GO" id="GO:0005524">
    <property type="term" value="F:ATP binding"/>
    <property type="evidence" value="ECO:0007669"/>
    <property type="project" value="UniProtKB-KW"/>
</dbReference>
<dbReference type="EC" id="2.7.13.3" evidence="2"/>
<dbReference type="InterPro" id="IPR035965">
    <property type="entry name" value="PAS-like_dom_sf"/>
</dbReference>
<evidence type="ECO:0000256" key="8">
    <source>
        <dbReference type="ARBA" id="ARBA00023012"/>
    </source>
</evidence>
<dbReference type="PANTHER" id="PTHR43065">
    <property type="entry name" value="SENSOR HISTIDINE KINASE"/>
    <property type="match status" value="1"/>
</dbReference>
<evidence type="ECO:0000256" key="10">
    <source>
        <dbReference type="SAM" id="Phobius"/>
    </source>
</evidence>
<keyword evidence="5" id="KW-0547">Nucleotide-binding</keyword>
<gene>
    <name evidence="12" type="ORF">KPS_000314</name>
</gene>
<feature type="compositionally biased region" description="Basic and acidic residues" evidence="9">
    <location>
        <begin position="159"/>
        <end position="172"/>
    </location>
</feature>
<name>A0ABY9R208_9BACT</name>
<dbReference type="Gene3D" id="3.30.565.10">
    <property type="entry name" value="Histidine kinase-like ATPase, C-terminal domain"/>
    <property type="match status" value="1"/>
</dbReference>